<dbReference type="STRING" id="373672.SAMN05421785_1315"/>
<protein>
    <submittedName>
        <fullName evidence="1">Uncharacterized protein</fullName>
    </submittedName>
</protein>
<evidence type="ECO:0000313" key="2">
    <source>
        <dbReference type="Proteomes" id="UP000185781"/>
    </source>
</evidence>
<dbReference type="AlphaFoldDB" id="A0A1N7R096"/>
<proteinExistence type="predicted"/>
<gene>
    <name evidence="1" type="ORF">SAMN05421785_1315</name>
</gene>
<dbReference type="EMBL" id="FTOV01000031">
    <property type="protein sequence ID" value="SIT28563.1"/>
    <property type="molecule type" value="Genomic_DNA"/>
</dbReference>
<evidence type="ECO:0000313" key="1">
    <source>
        <dbReference type="EMBL" id="SIT28563.1"/>
    </source>
</evidence>
<accession>A0A1N7R096</accession>
<dbReference type="OrthoDB" id="1256929at2"/>
<dbReference type="RefSeq" id="WP_076396837.1">
    <property type="nucleotide sequence ID" value="NZ_FTOV01000031.1"/>
</dbReference>
<dbReference type="PROSITE" id="PS51257">
    <property type="entry name" value="PROKAR_LIPOPROTEIN"/>
    <property type="match status" value="1"/>
</dbReference>
<dbReference type="Proteomes" id="UP000185781">
    <property type="component" value="Unassembled WGS sequence"/>
</dbReference>
<name>A0A1N7R096_9FLAO</name>
<organism evidence="1 2">
    <name type="scientific">Chryseobacterium gambrini</name>
    <dbReference type="NCBI Taxonomy" id="373672"/>
    <lineage>
        <taxon>Bacteria</taxon>
        <taxon>Pseudomonadati</taxon>
        <taxon>Bacteroidota</taxon>
        <taxon>Flavobacteriia</taxon>
        <taxon>Flavobacteriales</taxon>
        <taxon>Weeksellaceae</taxon>
        <taxon>Chryseobacterium group</taxon>
        <taxon>Chryseobacterium</taxon>
    </lineage>
</organism>
<sequence length="222" mass="25936">MNKFILLFILLFIVSCKKSEEAKNYKDLNSTKYFSISTDLKNLKNIEKNKVNDSLYKVKGIFKNYAINGYITNNNIRINWWSASDNKTKELLAKLEYKLIDNKEFVNQYILFENKSIDTLGSKFYSVKKNANSVSYKFYMPSQLKKLNCEGKLNYHIYSKGTEQAHLQCKCIKNANIFNCEFPIPKDLNINDITIRGNFWEMFQLENGDIGGNDIYVLDTLK</sequence>
<reference evidence="1 2" key="1">
    <citation type="submission" date="2017-01" db="EMBL/GenBank/DDBJ databases">
        <authorList>
            <person name="Mah S.A."/>
            <person name="Swanson W.J."/>
            <person name="Moy G.W."/>
            <person name="Vacquier V.D."/>
        </authorList>
    </citation>
    <scope>NUCLEOTIDE SEQUENCE [LARGE SCALE GENOMIC DNA]</scope>
    <source>
        <strain evidence="1 2">DSM 18014</strain>
    </source>
</reference>